<dbReference type="GO" id="GO:0046872">
    <property type="term" value="F:metal ion binding"/>
    <property type="evidence" value="ECO:0007669"/>
    <property type="project" value="UniProtKB-UniRule"/>
</dbReference>
<dbReference type="eggNOG" id="COG1518">
    <property type="taxonomic scope" value="Bacteria"/>
</dbReference>
<dbReference type="CDD" id="cd09634">
    <property type="entry name" value="Cas1_I-II-III"/>
    <property type="match status" value="1"/>
</dbReference>
<keyword evidence="3 10" id="KW-0255">Endonuclease</keyword>
<evidence type="ECO:0000256" key="4">
    <source>
        <dbReference type="ARBA" id="ARBA00022801"/>
    </source>
</evidence>
<keyword evidence="2 10" id="KW-0479">Metal-binding</keyword>
<feature type="binding site" evidence="10">
    <location>
        <position position="231"/>
    </location>
    <ligand>
        <name>Mn(2+)</name>
        <dbReference type="ChEBI" id="CHEBI:29035"/>
    </ligand>
</feature>
<evidence type="ECO:0000256" key="9">
    <source>
        <dbReference type="ARBA" id="ARBA00038592"/>
    </source>
</evidence>
<dbReference type="PANTHER" id="PTHR34353">
    <property type="entry name" value="CRISPR-ASSOCIATED ENDONUCLEASE CAS1 1"/>
    <property type="match status" value="1"/>
</dbReference>
<dbReference type="InterPro" id="IPR002729">
    <property type="entry name" value="CRISPR-assoc_Cas1"/>
</dbReference>
<dbReference type="InterPro" id="IPR042211">
    <property type="entry name" value="CRISPR-assoc_Cas1_N"/>
</dbReference>
<dbReference type="AlphaFoldDB" id="U5N9L1"/>
<dbReference type="KEGG" id="cbx:Cenrod_0822"/>
<name>U5N9L1_9BURK</name>
<keyword evidence="4 10" id="KW-0378">Hydrolase</keyword>
<dbReference type="HAMAP" id="MF_01470">
    <property type="entry name" value="Cas1"/>
    <property type="match status" value="1"/>
</dbReference>
<keyword evidence="7 10" id="KW-0238">DNA-binding</keyword>
<keyword evidence="6 10" id="KW-0051">Antiviral defense</keyword>
<evidence type="ECO:0000256" key="8">
    <source>
        <dbReference type="ARBA" id="ARBA00023211"/>
    </source>
</evidence>
<dbReference type="RefSeq" id="WP_022771748.1">
    <property type="nucleotide sequence ID" value="NC_022576.1"/>
</dbReference>
<comment type="similarity">
    <text evidence="10">Belongs to the CRISPR-associated endonuclease Cas1 family.</text>
</comment>
<evidence type="ECO:0000256" key="10">
    <source>
        <dbReference type="HAMAP-Rule" id="MF_01470"/>
    </source>
</evidence>
<feature type="binding site" evidence="10">
    <location>
        <position position="166"/>
    </location>
    <ligand>
        <name>Mn(2+)</name>
        <dbReference type="ChEBI" id="CHEBI:29035"/>
    </ligand>
</feature>
<keyword evidence="5 10" id="KW-0460">Magnesium</keyword>
<evidence type="ECO:0000256" key="7">
    <source>
        <dbReference type="ARBA" id="ARBA00023125"/>
    </source>
</evidence>
<dbReference type="NCBIfam" id="TIGR00287">
    <property type="entry name" value="cas1"/>
    <property type="match status" value="1"/>
</dbReference>
<protein>
    <recommendedName>
        <fullName evidence="10">CRISPR-associated endonuclease Cas1</fullName>
        <ecNumber evidence="10">3.1.-.-</ecNumber>
    </recommendedName>
</protein>
<dbReference type="EC" id="3.1.-.-" evidence="10"/>
<gene>
    <name evidence="10" type="primary">cas1</name>
    <name evidence="11" type="ORF">Cenrod_0822</name>
</gene>
<evidence type="ECO:0000256" key="2">
    <source>
        <dbReference type="ARBA" id="ARBA00022723"/>
    </source>
</evidence>
<accession>U5N9L1</accession>
<dbReference type="Proteomes" id="UP000017184">
    <property type="component" value="Chromosome"/>
</dbReference>
<dbReference type="GO" id="GO:0003677">
    <property type="term" value="F:DNA binding"/>
    <property type="evidence" value="ECO:0007669"/>
    <property type="project" value="UniProtKB-KW"/>
</dbReference>
<dbReference type="EMBL" id="CP004885">
    <property type="protein sequence ID" value="AGX86928.1"/>
    <property type="molecule type" value="Genomic_DNA"/>
</dbReference>
<evidence type="ECO:0000256" key="6">
    <source>
        <dbReference type="ARBA" id="ARBA00023118"/>
    </source>
</evidence>
<keyword evidence="12" id="KW-1185">Reference proteome</keyword>
<dbReference type="Gene3D" id="1.20.120.920">
    <property type="entry name" value="CRISPR-associated endonuclease Cas1, C-terminal domain"/>
    <property type="match status" value="1"/>
</dbReference>
<dbReference type="GO" id="GO:0004519">
    <property type="term" value="F:endonuclease activity"/>
    <property type="evidence" value="ECO:0007669"/>
    <property type="project" value="UniProtKB-UniRule"/>
</dbReference>
<evidence type="ECO:0000256" key="3">
    <source>
        <dbReference type="ARBA" id="ARBA00022759"/>
    </source>
</evidence>
<organism evidence="11 12">
    <name type="scientific">Candidatus Symbiobacter mobilis CR</name>
    <dbReference type="NCBI Taxonomy" id="946483"/>
    <lineage>
        <taxon>Bacteria</taxon>
        <taxon>Pseudomonadati</taxon>
        <taxon>Pseudomonadota</taxon>
        <taxon>Betaproteobacteria</taxon>
        <taxon>Burkholderiales</taxon>
        <taxon>Comamonadaceae</taxon>
    </lineage>
</organism>
<dbReference type="GO" id="GO:0016787">
    <property type="term" value="F:hydrolase activity"/>
    <property type="evidence" value="ECO:0007669"/>
    <property type="project" value="UniProtKB-KW"/>
</dbReference>
<comment type="subunit">
    <text evidence="9 10">Homodimer, forms a heterotetramer with a Cas2 homodimer.</text>
</comment>
<sequence>MALLVLDRTELDIRVDGDALALYESGTRRGTVPIKLMDRCVIHGARTKLDTGVLQRLAEAGVTTVLISPRAQRRAAIVLGNQHNDAAVRIAQALRVMNQQECWQWSAGIVRAKLARQRKTLSLMQQERPDARKPLFDAIQTIDSIQAHLREFGATTGAVASIRGWEGAAARAYFAALGSVFPPALGFAGRNRRPPKDPVNVCLSLSYTMLHAQAIQQCTITGLDPMLGFYHRPAFGRESLASDLIEPLRPAVDAWVWELLRKRVLREDHFSTNETGCMMGKAGRQIYYTEWEENQKPWQRWLRAQCQNLAKTLRNKGSLCLAE</sequence>
<evidence type="ECO:0000313" key="11">
    <source>
        <dbReference type="EMBL" id="AGX86928.1"/>
    </source>
</evidence>
<dbReference type="InterPro" id="IPR042206">
    <property type="entry name" value="CRISPR-assoc_Cas1_C"/>
</dbReference>
<keyword evidence="1 10" id="KW-0540">Nuclease</keyword>
<dbReference type="GO" id="GO:0051607">
    <property type="term" value="P:defense response to virus"/>
    <property type="evidence" value="ECO:0007669"/>
    <property type="project" value="UniProtKB-UniRule"/>
</dbReference>
<feature type="binding site" evidence="10">
    <location>
        <position position="246"/>
    </location>
    <ligand>
        <name>Mn(2+)</name>
        <dbReference type="ChEBI" id="CHEBI:29035"/>
    </ligand>
</feature>
<keyword evidence="8 10" id="KW-0464">Manganese</keyword>
<dbReference type="InterPro" id="IPR050646">
    <property type="entry name" value="Cas1"/>
</dbReference>
<dbReference type="OrthoDB" id="9803119at2"/>
<dbReference type="STRING" id="946483.Cenrod_0822"/>
<evidence type="ECO:0000313" key="12">
    <source>
        <dbReference type="Proteomes" id="UP000017184"/>
    </source>
</evidence>
<comment type="cofactor">
    <cofactor evidence="10">
        <name>Mg(2+)</name>
        <dbReference type="ChEBI" id="CHEBI:18420"/>
    </cofactor>
    <cofactor evidence="10">
        <name>Mn(2+)</name>
        <dbReference type="ChEBI" id="CHEBI:29035"/>
    </cofactor>
</comment>
<dbReference type="PATRIC" id="fig|946483.4.peg.824"/>
<dbReference type="GO" id="GO:0043571">
    <property type="term" value="P:maintenance of CRISPR repeat elements"/>
    <property type="evidence" value="ECO:0007669"/>
    <property type="project" value="UniProtKB-UniRule"/>
</dbReference>
<evidence type="ECO:0000256" key="5">
    <source>
        <dbReference type="ARBA" id="ARBA00022842"/>
    </source>
</evidence>
<reference evidence="11 12" key="1">
    <citation type="journal article" date="2013" name="Genome Biol.">
        <title>Genomic analysis reveals key aspects of prokaryotic symbiosis in the phototrophic consortium "Chlorochromatium aggregatum".</title>
        <authorList>
            <person name="Liu Z."/>
            <person name="Muller J."/>
            <person name="Li T."/>
            <person name="Alvey R.M."/>
            <person name="Vogl K."/>
            <person name="Frigaard N.U."/>
            <person name="Rockwell N.C."/>
            <person name="Boyd E.S."/>
            <person name="Tomsho L.P."/>
            <person name="Schuster S.C."/>
            <person name="Henke P."/>
            <person name="Rohde M."/>
            <person name="Overmann J."/>
            <person name="Bryant D.A."/>
        </authorList>
    </citation>
    <scope>NUCLEOTIDE SEQUENCE [LARGE SCALE GENOMIC DNA]</scope>
    <source>
        <strain evidence="11">CR</strain>
    </source>
</reference>
<dbReference type="PANTHER" id="PTHR34353:SF2">
    <property type="entry name" value="CRISPR-ASSOCIATED ENDONUCLEASE CAS1 1"/>
    <property type="match status" value="1"/>
</dbReference>
<dbReference type="Gene3D" id="3.100.10.20">
    <property type="entry name" value="CRISPR-associated endonuclease Cas1, N-terminal domain"/>
    <property type="match status" value="1"/>
</dbReference>
<comment type="function">
    <text evidence="10">CRISPR (clustered regularly interspaced short palindromic repeat), is an adaptive immune system that provides protection against mobile genetic elements (viruses, transposable elements and conjugative plasmids). CRISPR clusters contain spacers, sequences complementary to antecedent mobile elements, and target invading nucleic acids. CRISPR clusters are transcribed and processed into CRISPR RNA (crRNA). Acts as a dsDNA endonuclease. Involved in the integration of spacer DNA into the CRISPR cassette.</text>
</comment>
<dbReference type="HOGENOM" id="CLU_052779_1_1_4"/>
<dbReference type="Pfam" id="PF01867">
    <property type="entry name" value="Cas_Cas1"/>
    <property type="match status" value="1"/>
</dbReference>
<proteinExistence type="inferred from homology"/>
<evidence type="ECO:0000256" key="1">
    <source>
        <dbReference type="ARBA" id="ARBA00022722"/>
    </source>
</evidence>